<organism evidence="2">
    <name type="scientific">Oscillatoriales cyanobacterium SpSt-418</name>
    <dbReference type="NCBI Taxonomy" id="2282169"/>
    <lineage>
        <taxon>Bacteria</taxon>
        <taxon>Bacillati</taxon>
        <taxon>Cyanobacteriota</taxon>
        <taxon>Cyanophyceae</taxon>
        <taxon>Oscillatoriophycideae</taxon>
        <taxon>Oscillatoriales</taxon>
    </lineage>
</organism>
<dbReference type="GO" id="GO:0016740">
    <property type="term" value="F:transferase activity"/>
    <property type="evidence" value="ECO:0007669"/>
    <property type="project" value="UniProtKB-KW"/>
</dbReference>
<name>A0A7C3KJQ5_9CYAN</name>
<evidence type="ECO:0000256" key="1">
    <source>
        <dbReference type="SAM" id="MobiDB-lite"/>
    </source>
</evidence>
<sequence>MSTYTGFHTSDDFSENQFAKGEYLKKSLPDSYLQGQDLGAEYLKWSVGSKTEVDFLNTPDLVCFSHLRWDFVYQRPQHLLTRFAKTRRVFFVEEPAATSDNSWCLEISKRECGVWVVVPRLPEAISEKEAIALQKLLLDALFADAQIQAPVLWYYTPMAMPFTHHIRASAVVYDCMDELSAFKGAHPELQNRESHLFSLADLVFTGGRSLYEAKQHQHSDVHAFPSSIDVAHFTQARNPVDEPTDQASIPHPRLGFYGVIDERMDLALLDGIAQARPGWHLVIVGPVVKIDPVTLPRHANIHYLGGKSYQDLPSYLAGWDVALLPFARNESTRFISPTKTPEYLAAGKPVVSTSIRDVVRPYSDEKLVHIADTVPKFVEAIAAALDQGQSDSTWLNRVDSFLSLNSWDRTWQQMNDLIEKAISARNQTRRNSTQQKAVASSQPLQAEAKRPSPVNASTK</sequence>
<dbReference type="Gene3D" id="3.40.50.2000">
    <property type="entry name" value="Glycogen Phosphorylase B"/>
    <property type="match status" value="1"/>
</dbReference>
<feature type="region of interest" description="Disordered" evidence="1">
    <location>
        <begin position="426"/>
        <end position="459"/>
    </location>
</feature>
<comment type="caution">
    <text evidence="2">The sequence shown here is derived from an EMBL/GenBank/DDBJ whole genome shotgun (WGS) entry which is preliminary data.</text>
</comment>
<protein>
    <submittedName>
        <fullName evidence="2">Glycosyltransferase family 1 protein</fullName>
    </submittedName>
</protein>
<evidence type="ECO:0000313" key="2">
    <source>
        <dbReference type="EMBL" id="HFN01529.1"/>
    </source>
</evidence>
<reference evidence="2" key="1">
    <citation type="journal article" date="2020" name="mSystems">
        <title>Genome- and Community-Level Interaction Insights into Carbon Utilization and Element Cycling Functions of Hydrothermarchaeota in Hydrothermal Sediment.</title>
        <authorList>
            <person name="Zhou Z."/>
            <person name="Liu Y."/>
            <person name="Xu W."/>
            <person name="Pan J."/>
            <person name="Luo Z.H."/>
            <person name="Li M."/>
        </authorList>
    </citation>
    <scope>NUCLEOTIDE SEQUENCE [LARGE SCALE GENOMIC DNA]</scope>
    <source>
        <strain evidence="2">SpSt-418</strain>
    </source>
</reference>
<keyword evidence="2" id="KW-0808">Transferase</keyword>
<gene>
    <name evidence="2" type="ORF">ENR64_28050</name>
</gene>
<dbReference type="Gene3D" id="3.40.50.11010">
    <property type="match status" value="1"/>
</dbReference>
<proteinExistence type="predicted"/>
<dbReference type="AlphaFoldDB" id="A0A7C3KJQ5"/>
<dbReference type="Pfam" id="PF13692">
    <property type="entry name" value="Glyco_trans_1_4"/>
    <property type="match status" value="1"/>
</dbReference>
<feature type="compositionally biased region" description="Polar residues" evidence="1">
    <location>
        <begin position="426"/>
        <end position="444"/>
    </location>
</feature>
<dbReference type="CDD" id="cd04950">
    <property type="entry name" value="GT4_TuaH-like"/>
    <property type="match status" value="1"/>
</dbReference>
<dbReference type="SUPFAM" id="SSF53756">
    <property type="entry name" value="UDP-Glycosyltransferase/glycogen phosphorylase"/>
    <property type="match status" value="1"/>
</dbReference>
<dbReference type="EMBL" id="DSRU01000417">
    <property type="protein sequence ID" value="HFN01529.1"/>
    <property type="molecule type" value="Genomic_DNA"/>
</dbReference>
<accession>A0A7C3KJQ5</accession>